<accession>A0A6L3Y5S4</accession>
<organism evidence="3 4">
    <name type="scientific">Brucella tritici</name>
    <dbReference type="NCBI Taxonomy" id="94626"/>
    <lineage>
        <taxon>Bacteria</taxon>
        <taxon>Pseudomonadati</taxon>
        <taxon>Pseudomonadota</taxon>
        <taxon>Alphaproteobacteria</taxon>
        <taxon>Hyphomicrobiales</taxon>
        <taxon>Brucellaceae</taxon>
        <taxon>Brucella/Ochrobactrum group</taxon>
        <taxon>Brucella</taxon>
    </lineage>
</organism>
<sequence length="76" mass="8088">MKAIILTAAALLLSSGSVLAQSDHIGSDWQYPSTRTDSRPTSSVKQVRAGHGPDAPKTVYKPISSAQEPGRLLWGQ</sequence>
<reference evidence="3 4" key="1">
    <citation type="submission" date="2019-09" db="EMBL/GenBank/DDBJ databases">
        <title>Taxonomic organization of the family Brucellaceae based on a phylogenomic approach.</title>
        <authorList>
            <person name="Leclercq S."/>
            <person name="Cloeckaert A."/>
            <person name="Zygmunt M.S."/>
        </authorList>
    </citation>
    <scope>NUCLEOTIDE SEQUENCE [LARGE SCALE GENOMIC DNA]</scope>
    <source>
        <strain evidence="3 4">WS1830</strain>
    </source>
</reference>
<feature type="region of interest" description="Disordered" evidence="1">
    <location>
        <begin position="25"/>
        <end position="76"/>
    </location>
</feature>
<dbReference type="AlphaFoldDB" id="A0A6L3Y5S4"/>
<feature type="chain" id="PRO_5026687940" description="DUF680 domain-containing protein" evidence="2">
    <location>
        <begin position="21"/>
        <end position="76"/>
    </location>
</feature>
<feature type="compositionally biased region" description="Low complexity" evidence="1">
    <location>
        <begin position="32"/>
        <end position="43"/>
    </location>
</feature>
<proteinExistence type="predicted"/>
<gene>
    <name evidence="3" type="ORF">F9L08_26025</name>
</gene>
<name>A0A6L3Y5S4_9HYPH</name>
<evidence type="ECO:0000313" key="3">
    <source>
        <dbReference type="EMBL" id="KAB2676860.1"/>
    </source>
</evidence>
<dbReference type="Proteomes" id="UP000481643">
    <property type="component" value="Unassembled WGS sequence"/>
</dbReference>
<protein>
    <recommendedName>
        <fullName evidence="5">DUF680 domain-containing protein</fullName>
    </recommendedName>
</protein>
<keyword evidence="2" id="KW-0732">Signal</keyword>
<evidence type="ECO:0000256" key="1">
    <source>
        <dbReference type="SAM" id="MobiDB-lite"/>
    </source>
</evidence>
<comment type="caution">
    <text evidence="3">The sequence shown here is derived from an EMBL/GenBank/DDBJ whole genome shotgun (WGS) entry which is preliminary data.</text>
</comment>
<feature type="signal peptide" evidence="2">
    <location>
        <begin position="1"/>
        <end position="20"/>
    </location>
</feature>
<evidence type="ECO:0000313" key="4">
    <source>
        <dbReference type="Proteomes" id="UP000481643"/>
    </source>
</evidence>
<evidence type="ECO:0000256" key="2">
    <source>
        <dbReference type="SAM" id="SignalP"/>
    </source>
</evidence>
<dbReference type="EMBL" id="WBVX01000044">
    <property type="protein sequence ID" value="KAB2676860.1"/>
    <property type="molecule type" value="Genomic_DNA"/>
</dbReference>
<evidence type="ECO:0008006" key="5">
    <source>
        <dbReference type="Google" id="ProtNLM"/>
    </source>
</evidence>